<dbReference type="OrthoDB" id="1420375at2"/>
<dbReference type="KEGG" id="pmh:P9215_17951"/>
<evidence type="ECO:0008006" key="3">
    <source>
        <dbReference type="Google" id="ProtNLM"/>
    </source>
</evidence>
<gene>
    <name evidence="1" type="ordered locus">P9215_17951</name>
</gene>
<accession>A8G727</accession>
<dbReference type="Proteomes" id="UP000002014">
    <property type="component" value="Chromosome"/>
</dbReference>
<organism evidence="1 2">
    <name type="scientific">Prochlorococcus marinus (strain MIT 9215)</name>
    <dbReference type="NCBI Taxonomy" id="93060"/>
    <lineage>
        <taxon>Bacteria</taxon>
        <taxon>Bacillati</taxon>
        <taxon>Cyanobacteriota</taxon>
        <taxon>Cyanophyceae</taxon>
        <taxon>Synechococcales</taxon>
        <taxon>Prochlorococcaceae</taxon>
        <taxon>Prochlorococcus</taxon>
    </lineage>
</organism>
<evidence type="ECO:0000313" key="2">
    <source>
        <dbReference type="Proteomes" id="UP000002014"/>
    </source>
</evidence>
<evidence type="ECO:0000313" key="1">
    <source>
        <dbReference type="EMBL" id="ABV51408.1"/>
    </source>
</evidence>
<name>A8G727_PROM2</name>
<dbReference type="Gene3D" id="3.40.50.1110">
    <property type="entry name" value="SGNH hydrolase"/>
    <property type="match status" value="1"/>
</dbReference>
<dbReference type="RefSeq" id="WP_012008421.1">
    <property type="nucleotide sequence ID" value="NC_009840.1"/>
</dbReference>
<dbReference type="EMBL" id="CP000825">
    <property type="protein sequence ID" value="ABV51408.1"/>
    <property type="molecule type" value="Genomic_DNA"/>
</dbReference>
<reference evidence="1 2" key="1">
    <citation type="journal article" date="2007" name="PLoS Genet.">
        <title>Patterns and implications of gene gain and loss in the evolution of Prochlorococcus.</title>
        <authorList>
            <person name="Kettler G.C."/>
            <person name="Martiny A.C."/>
            <person name="Huang K."/>
            <person name="Zucker J."/>
            <person name="Coleman M.L."/>
            <person name="Rodrigue S."/>
            <person name="Chen F."/>
            <person name="Lapidus A."/>
            <person name="Ferriera S."/>
            <person name="Johnson J."/>
            <person name="Steglich C."/>
            <person name="Church G.M."/>
            <person name="Richardson P."/>
            <person name="Chisholm S.W."/>
        </authorList>
    </citation>
    <scope>NUCLEOTIDE SEQUENCE [LARGE SCALE GENOMIC DNA]</scope>
    <source>
        <strain evidence="1 2">MIT 9215</strain>
    </source>
</reference>
<sequence>MYRKKPDHILKGVCISLGFSFAFVLLEIFARVLPASDIFSRKLPQRCKSPIESFSEVTQDCLSQITARSQGIYTKGKFPPFPIKTFKKANDIGQFTDVDFREVVGSKVNILPILSIGDSFVEALQVQNAETFHGLLNNYISKNNKIIKSSAIGTSGNPLSQYLISAMYANNHITNPESIYIFSIIANDFDESILGKSAFQYGGRFKLTDDGRNEIIYINRYSSFAVKIRRLIKNYSALSRYLASNLNVSSLAYKYPFCMIADFPCEQIKNFSANIIDSSESEDSSRFEVSYEASDIFLSQVEKLRNTPLKRGNTIFIVDADRNSIYDENSLESEYFKKQRDYFIKKAKNYGFTVIDMKSVFAEHYQSNKERFEFVNDGHWNSLGHKIIAEEIAKELNLKLKSQ</sequence>
<dbReference type="STRING" id="93060.P9215_17951"/>
<proteinExistence type="predicted"/>
<dbReference type="AlphaFoldDB" id="A8G727"/>
<protein>
    <recommendedName>
        <fullName evidence="3">AlgX/AlgJ SGNH hydrolase-like domain-containing protein</fullName>
    </recommendedName>
</protein>
<dbReference type="HOGENOM" id="CLU_741208_0_0_3"/>
<dbReference type="SUPFAM" id="SSF52266">
    <property type="entry name" value="SGNH hydrolase"/>
    <property type="match status" value="1"/>
</dbReference>
<dbReference type="eggNOG" id="COG2755">
    <property type="taxonomic scope" value="Bacteria"/>
</dbReference>
<dbReference type="InterPro" id="IPR036514">
    <property type="entry name" value="SGNH_hydro_sf"/>
</dbReference>